<dbReference type="GO" id="GO:0003677">
    <property type="term" value="F:DNA binding"/>
    <property type="evidence" value="ECO:0007669"/>
    <property type="project" value="UniProtKB-KW"/>
</dbReference>
<comment type="caution">
    <text evidence="5">The sequence shown here is derived from an EMBL/GenBank/DDBJ whole genome shotgun (WGS) entry which is preliminary data.</text>
</comment>
<dbReference type="PANTHER" id="PTHR30408">
    <property type="entry name" value="TYPE-1 RESTRICTION ENZYME ECOKI SPECIFICITY PROTEIN"/>
    <property type="match status" value="1"/>
</dbReference>
<dbReference type="Gene3D" id="3.90.220.20">
    <property type="entry name" value="DNA methylase specificity domains"/>
    <property type="match status" value="2"/>
</dbReference>
<dbReference type="AlphaFoldDB" id="A0A2U1ZUM9"/>
<dbReference type="EMBL" id="PYHR01000002">
    <property type="protein sequence ID" value="PWD50684.1"/>
    <property type="molecule type" value="Genomic_DNA"/>
</dbReference>
<keyword evidence="3" id="KW-0238">DNA-binding</keyword>
<name>A0A2U1ZUM9_9MICO</name>
<evidence type="ECO:0000313" key="6">
    <source>
        <dbReference type="Proteomes" id="UP000245166"/>
    </source>
</evidence>
<dbReference type="InterPro" id="IPR044946">
    <property type="entry name" value="Restrct_endonuc_typeI_TRD_sf"/>
</dbReference>
<accession>A0A2U1ZUM9</accession>
<dbReference type="Pfam" id="PF01420">
    <property type="entry name" value="Methylase_S"/>
    <property type="match status" value="1"/>
</dbReference>
<comment type="similarity">
    <text evidence="1">Belongs to the type-I restriction system S methylase family.</text>
</comment>
<keyword evidence="2" id="KW-0680">Restriction system</keyword>
<evidence type="ECO:0000259" key="4">
    <source>
        <dbReference type="Pfam" id="PF01420"/>
    </source>
</evidence>
<dbReference type="InterPro" id="IPR052021">
    <property type="entry name" value="Type-I_RS_S_subunit"/>
</dbReference>
<evidence type="ECO:0000256" key="3">
    <source>
        <dbReference type="ARBA" id="ARBA00023125"/>
    </source>
</evidence>
<protein>
    <recommendedName>
        <fullName evidence="4">Type I restriction modification DNA specificity domain-containing protein</fullName>
    </recommendedName>
</protein>
<evidence type="ECO:0000313" key="5">
    <source>
        <dbReference type="EMBL" id="PWD50684.1"/>
    </source>
</evidence>
<dbReference type="SUPFAM" id="SSF116734">
    <property type="entry name" value="DNA methylase specificity domain"/>
    <property type="match status" value="2"/>
</dbReference>
<feature type="domain" description="Type I restriction modification DNA specificity" evidence="4">
    <location>
        <begin position="70"/>
        <end position="178"/>
    </location>
</feature>
<organism evidence="5 6">
    <name type="scientific">Serinibacter arcticus</name>
    <dbReference type="NCBI Taxonomy" id="1655435"/>
    <lineage>
        <taxon>Bacteria</taxon>
        <taxon>Bacillati</taxon>
        <taxon>Actinomycetota</taxon>
        <taxon>Actinomycetes</taxon>
        <taxon>Micrococcales</taxon>
        <taxon>Beutenbergiaceae</taxon>
        <taxon>Serinibacter</taxon>
    </lineage>
</organism>
<reference evidence="5 6" key="1">
    <citation type="submission" date="2018-03" db="EMBL/GenBank/DDBJ databases">
        <title>Genome assembly of novel Miniimonas species PCH200.</title>
        <authorList>
            <person name="Thakur V."/>
            <person name="Kumar V."/>
            <person name="Singh D."/>
        </authorList>
    </citation>
    <scope>NUCLEOTIDE SEQUENCE [LARGE SCALE GENOMIC DNA]</scope>
    <source>
        <strain evidence="5 6">PCH200</strain>
    </source>
</reference>
<gene>
    <name evidence="5" type="ORF">C8046_08475</name>
</gene>
<evidence type="ECO:0000256" key="2">
    <source>
        <dbReference type="ARBA" id="ARBA00022747"/>
    </source>
</evidence>
<dbReference type="GO" id="GO:0009307">
    <property type="term" value="P:DNA restriction-modification system"/>
    <property type="evidence" value="ECO:0007669"/>
    <property type="project" value="UniProtKB-KW"/>
</dbReference>
<dbReference type="Proteomes" id="UP000245166">
    <property type="component" value="Unassembled WGS sequence"/>
</dbReference>
<proteinExistence type="inferred from homology"/>
<keyword evidence="6" id="KW-1185">Reference proteome</keyword>
<dbReference type="PANTHER" id="PTHR30408:SF13">
    <property type="entry name" value="TYPE I RESTRICTION ENZYME HINDI SPECIFICITY SUBUNIT"/>
    <property type="match status" value="1"/>
</dbReference>
<dbReference type="InterPro" id="IPR000055">
    <property type="entry name" value="Restrct_endonuc_typeI_TRD"/>
</dbReference>
<sequence length="398" mass="42962">MSEQGLDMSSSYPRLPLAEVLDFREGPGILAKDFVSEGTPLIRLSGTKVGSDLLEGCNYLDPDVVDRRWSQFRLAEGDVLLSTSASLGEVAVVKSSGVGAVPYTGLIRFRPAGSGIAAEFIEYALRSSDFKAQIEAMGVGSVMKHFGPSHLRQMYITVPPVADQRAIAEVLGALDDKIAAGDEVVRRCDELASTYFRAMLRGKDGQTVPLSDLARFVNGGAYTKGASGSGKVVVRIAELNSGIGGSTVYSDREVEIDQTVLPGDLLFAWSGSLTVHRWFRDPAIVNQHIFKVIPDRGSPMWLVNQALRAKLDDFKATAADKATTMGHIQRRHLDELVRIPGPSDIAAFDAAMSGLWSRALAAEQESLRLAATRDALLPALMSGRLTIRDAERLVSDVT</sequence>
<evidence type="ECO:0000256" key="1">
    <source>
        <dbReference type="ARBA" id="ARBA00010923"/>
    </source>
</evidence>